<accession>A0ABY7FGQ9</accession>
<evidence type="ECO:0000313" key="2">
    <source>
        <dbReference type="Proteomes" id="UP001164746"/>
    </source>
</evidence>
<organism evidence="1 2">
    <name type="scientific">Mya arenaria</name>
    <name type="common">Soft-shell clam</name>
    <dbReference type="NCBI Taxonomy" id="6604"/>
    <lineage>
        <taxon>Eukaryota</taxon>
        <taxon>Metazoa</taxon>
        <taxon>Spiralia</taxon>
        <taxon>Lophotrochozoa</taxon>
        <taxon>Mollusca</taxon>
        <taxon>Bivalvia</taxon>
        <taxon>Autobranchia</taxon>
        <taxon>Heteroconchia</taxon>
        <taxon>Euheterodonta</taxon>
        <taxon>Imparidentia</taxon>
        <taxon>Neoheterodontei</taxon>
        <taxon>Myida</taxon>
        <taxon>Myoidea</taxon>
        <taxon>Myidae</taxon>
        <taxon>Mya</taxon>
    </lineage>
</organism>
<dbReference type="EMBL" id="CP111023">
    <property type="protein sequence ID" value="WAR21363.1"/>
    <property type="molecule type" value="Genomic_DNA"/>
</dbReference>
<sequence length="228" mass="25821">MTVSQPGLCRIFRTRSAGSARGSAFLRNRRPTRPVSDRTSKISRVAPVLPPEFLSQSLCRHLGLDFHRLELLDFRLDVFNDGVDFGKVPLIAFNFINFTYVLFPDKYTLNIPYLLQLLPEERRHKGGLGSPEGPQHAAAGLEARGQLKTGAKAHAGSQLVHPEPHDVFVRAHKLNVPPLARVCLMDKVPEDKAKGLQTPIWTEYQVIWFGLWSLTIHSFCEEFHQEFQ</sequence>
<dbReference type="Proteomes" id="UP001164746">
    <property type="component" value="Chromosome 12"/>
</dbReference>
<proteinExistence type="predicted"/>
<keyword evidence="2" id="KW-1185">Reference proteome</keyword>
<gene>
    <name evidence="1" type="ORF">MAR_015337</name>
</gene>
<feature type="non-terminal residue" evidence="1">
    <location>
        <position position="1"/>
    </location>
</feature>
<protein>
    <submittedName>
        <fullName evidence="1">Uncharacterized protein</fullName>
    </submittedName>
</protein>
<evidence type="ECO:0000313" key="1">
    <source>
        <dbReference type="EMBL" id="WAR21363.1"/>
    </source>
</evidence>
<reference evidence="1" key="1">
    <citation type="submission" date="2022-11" db="EMBL/GenBank/DDBJ databases">
        <title>Centuries of genome instability and evolution in soft-shell clam transmissible cancer (bioRxiv).</title>
        <authorList>
            <person name="Hart S.F.M."/>
            <person name="Yonemitsu M.A."/>
            <person name="Giersch R.M."/>
            <person name="Beal B.F."/>
            <person name="Arriagada G."/>
            <person name="Davis B.W."/>
            <person name="Ostrander E.A."/>
            <person name="Goff S.P."/>
            <person name="Metzger M.J."/>
        </authorList>
    </citation>
    <scope>NUCLEOTIDE SEQUENCE</scope>
    <source>
        <strain evidence="1">MELC-2E11</strain>
        <tissue evidence="1">Siphon/mantle</tissue>
    </source>
</reference>
<name>A0ABY7FGQ9_MYAAR</name>